<evidence type="ECO:0000256" key="1">
    <source>
        <dbReference type="SAM" id="Coils"/>
    </source>
</evidence>
<sequence length="354" mass="40268">MSTTVEDKPKNIVAVPELKVSRRNFNELTSEKIKELEDKYLPLTCKGADDDAGYNLVHPAWQEMKKLRLSVEETRKALKQPALDYGRKVDAVAKQITAELKPIEDHLKSQYDVYQEEKKRIKAEKEAAERARVQEIVNKFAEVGSVVDPREVGLWSEEYVQQKFSEAEAAFLERQEAARIEKERQEAEAKRLAEERAAMEAEKAKLEEEKRAAQEEFQRQEAELAKAKEQAEAARKELEAIEQEKRDRIEADQNAVPESSEHVDAELAEVDDVVQEAAQSLPGSIVESEYVAVEEPIKAEYRDSKLKLLQWLDTLDSEEAPEVQAGLPSDVAMKLESMLAECVGEMRDMLARVL</sequence>
<dbReference type="RefSeq" id="WP_146509650.1">
    <property type="nucleotide sequence ID" value="NZ_SIHI01000001.1"/>
</dbReference>
<reference evidence="3 4" key="1">
    <citation type="submission" date="2019-02" db="EMBL/GenBank/DDBJ databases">
        <title>Deep-cultivation of Planctomycetes and their phenomic and genomic characterization uncovers novel biology.</title>
        <authorList>
            <person name="Wiegand S."/>
            <person name="Jogler M."/>
            <person name="Boedeker C."/>
            <person name="Pinto D."/>
            <person name="Vollmers J."/>
            <person name="Rivas-Marin E."/>
            <person name="Kohn T."/>
            <person name="Peeters S.H."/>
            <person name="Heuer A."/>
            <person name="Rast P."/>
            <person name="Oberbeckmann S."/>
            <person name="Bunk B."/>
            <person name="Jeske O."/>
            <person name="Meyerdierks A."/>
            <person name="Storesund J.E."/>
            <person name="Kallscheuer N."/>
            <person name="Luecker S."/>
            <person name="Lage O.M."/>
            <person name="Pohl T."/>
            <person name="Merkel B.J."/>
            <person name="Hornburger P."/>
            <person name="Mueller R.-W."/>
            <person name="Bruemmer F."/>
            <person name="Labrenz M."/>
            <person name="Spormann A.M."/>
            <person name="Op Den Camp H."/>
            <person name="Overmann J."/>
            <person name="Amann R."/>
            <person name="Jetten M.S.M."/>
            <person name="Mascher T."/>
            <person name="Medema M.H."/>
            <person name="Devos D.P."/>
            <person name="Kaster A.-K."/>
            <person name="Ovreas L."/>
            <person name="Rohde M."/>
            <person name="Galperin M.Y."/>
            <person name="Jogler C."/>
        </authorList>
    </citation>
    <scope>NUCLEOTIDE SEQUENCE [LARGE SCALE GENOMIC DNA]</scope>
    <source>
        <strain evidence="3 4">KOR42</strain>
    </source>
</reference>
<comment type="caution">
    <text evidence="3">The sequence shown here is derived from an EMBL/GenBank/DDBJ whole genome shotgun (WGS) entry which is preliminary data.</text>
</comment>
<feature type="region of interest" description="Disordered" evidence="2">
    <location>
        <begin position="184"/>
        <end position="237"/>
    </location>
</feature>
<feature type="coiled-coil region" evidence="1">
    <location>
        <begin position="104"/>
        <end position="134"/>
    </location>
</feature>
<name>A0A5C5X7A8_9PLAN</name>
<gene>
    <name evidence="3" type="ORF">KOR42_23130</name>
</gene>
<evidence type="ECO:0000313" key="4">
    <source>
        <dbReference type="Proteomes" id="UP000317243"/>
    </source>
</evidence>
<dbReference type="OrthoDB" id="7030185at2"/>
<protein>
    <submittedName>
        <fullName evidence="3">Uncharacterized protein</fullName>
    </submittedName>
</protein>
<keyword evidence="1" id="KW-0175">Coiled coil</keyword>
<accession>A0A5C5X7A8</accession>
<dbReference type="AlphaFoldDB" id="A0A5C5X7A8"/>
<evidence type="ECO:0000313" key="3">
    <source>
        <dbReference type="EMBL" id="TWT58926.1"/>
    </source>
</evidence>
<dbReference type="EMBL" id="SIHI01000001">
    <property type="protein sequence ID" value="TWT58926.1"/>
    <property type="molecule type" value="Genomic_DNA"/>
</dbReference>
<keyword evidence="4" id="KW-1185">Reference proteome</keyword>
<organism evidence="3 4">
    <name type="scientific">Thalassoglobus neptunius</name>
    <dbReference type="NCBI Taxonomy" id="1938619"/>
    <lineage>
        <taxon>Bacteria</taxon>
        <taxon>Pseudomonadati</taxon>
        <taxon>Planctomycetota</taxon>
        <taxon>Planctomycetia</taxon>
        <taxon>Planctomycetales</taxon>
        <taxon>Planctomycetaceae</taxon>
        <taxon>Thalassoglobus</taxon>
    </lineage>
</organism>
<evidence type="ECO:0000256" key="2">
    <source>
        <dbReference type="SAM" id="MobiDB-lite"/>
    </source>
</evidence>
<dbReference type="Proteomes" id="UP000317243">
    <property type="component" value="Unassembled WGS sequence"/>
</dbReference>
<proteinExistence type="predicted"/>